<evidence type="ECO:0000256" key="4">
    <source>
        <dbReference type="RuleBase" id="RU003495"/>
    </source>
</evidence>
<protein>
    <recommendedName>
        <fullName evidence="3">Endolytic peptidoglycan transglycosylase RlpA</fullName>
        <ecNumber evidence="3">4.2.2.-</ecNumber>
    </recommendedName>
</protein>
<gene>
    <name evidence="3" type="primary">rlpA</name>
    <name evidence="7" type="ORF">IB285_04290</name>
</gene>
<dbReference type="EMBL" id="JACXLC010000001">
    <property type="protein sequence ID" value="MBD2841476.1"/>
    <property type="molecule type" value="Genomic_DNA"/>
</dbReference>
<feature type="signal peptide" evidence="3">
    <location>
        <begin position="1"/>
        <end position="44"/>
    </location>
</feature>
<accession>A0ABR8KLY2</accession>
<reference evidence="7 8" key="1">
    <citation type="submission" date="2020-09" db="EMBL/GenBank/DDBJ databases">
        <authorList>
            <person name="Yoon J.-W."/>
        </authorList>
    </citation>
    <scope>NUCLEOTIDE SEQUENCE [LARGE SCALE GENOMIC DNA]</scope>
    <source>
        <strain evidence="7 8">KMU-140</strain>
    </source>
</reference>
<keyword evidence="2 3" id="KW-0961">Cell wall biogenesis/degradation</keyword>
<dbReference type="InterPro" id="IPR036908">
    <property type="entry name" value="RlpA-like_sf"/>
</dbReference>
<comment type="function">
    <text evidence="3">Lytic transglycosylase with a strong preference for naked glycan strands that lack stem peptides.</text>
</comment>
<feature type="chain" id="PRO_5044907052" description="Endolytic peptidoglycan transglycosylase RlpA" evidence="3">
    <location>
        <begin position="45"/>
        <end position="206"/>
    </location>
</feature>
<dbReference type="PANTHER" id="PTHR34183:SF1">
    <property type="entry name" value="ENDOLYTIC PEPTIDOGLYCAN TRANSGLYCOSYLASE RLPA"/>
    <property type="match status" value="1"/>
</dbReference>
<dbReference type="Gene3D" id="2.40.40.10">
    <property type="entry name" value="RlpA-like domain"/>
    <property type="match status" value="1"/>
</dbReference>
<name>A0ABR8KLY2_9SPHN</name>
<sequence length="206" mass="22169" precursor="true">MRSAYKPRLMASRALTPRRALSTLPGLRAAIPLAALLCGASTSAADDPEPGSARSTALAETSLAETGPRIDPPLVSEFAPFIGPRPDLNVPPTAVDLSEIEPPIEDPVLRTLGTGVASFYGRRFHGRRTANGERFDMNAMTAAHKTLPFGTKVRVTNPRNGRSVVVRINDRGPFTRGRTIDLSRAAAREIGMIARGHARVELDILR</sequence>
<dbReference type="PANTHER" id="PTHR34183">
    <property type="entry name" value="ENDOLYTIC PEPTIDOGLYCAN TRANSGLYCOSYLASE RLPA"/>
    <property type="match status" value="1"/>
</dbReference>
<dbReference type="InterPro" id="IPR034718">
    <property type="entry name" value="RlpA"/>
</dbReference>
<keyword evidence="8" id="KW-1185">Reference proteome</keyword>
<dbReference type="EC" id="4.2.2.-" evidence="3"/>
<evidence type="ECO:0000256" key="1">
    <source>
        <dbReference type="ARBA" id="ARBA00023239"/>
    </source>
</evidence>
<dbReference type="CDD" id="cd22268">
    <property type="entry name" value="DPBB_RlpA-like"/>
    <property type="match status" value="1"/>
</dbReference>
<evidence type="ECO:0000259" key="6">
    <source>
        <dbReference type="Pfam" id="PF03330"/>
    </source>
</evidence>
<feature type="domain" description="RlpA-like protein double-psi beta-barrel" evidence="6">
    <location>
        <begin position="114"/>
        <end position="201"/>
    </location>
</feature>
<keyword evidence="3" id="KW-0732">Signal</keyword>
<evidence type="ECO:0000256" key="3">
    <source>
        <dbReference type="HAMAP-Rule" id="MF_02071"/>
    </source>
</evidence>
<dbReference type="RefSeq" id="WP_190787018.1">
    <property type="nucleotide sequence ID" value="NZ_JACXLC010000001.1"/>
</dbReference>
<comment type="caution">
    <text evidence="7">The sequence shown here is derived from an EMBL/GenBank/DDBJ whole genome shotgun (WGS) entry which is preliminary data.</text>
</comment>
<dbReference type="Pfam" id="PF03330">
    <property type="entry name" value="DPBB_1"/>
    <property type="match status" value="1"/>
</dbReference>
<organism evidence="7 8">
    <name type="scientific">Erythrobacter rubeus</name>
    <dbReference type="NCBI Taxonomy" id="2760803"/>
    <lineage>
        <taxon>Bacteria</taxon>
        <taxon>Pseudomonadati</taxon>
        <taxon>Pseudomonadota</taxon>
        <taxon>Alphaproteobacteria</taxon>
        <taxon>Sphingomonadales</taxon>
        <taxon>Erythrobacteraceae</taxon>
        <taxon>Erythrobacter/Porphyrobacter group</taxon>
        <taxon>Erythrobacter</taxon>
    </lineage>
</organism>
<evidence type="ECO:0000256" key="2">
    <source>
        <dbReference type="ARBA" id="ARBA00023316"/>
    </source>
</evidence>
<dbReference type="NCBIfam" id="TIGR00413">
    <property type="entry name" value="rlpA"/>
    <property type="match status" value="1"/>
</dbReference>
<dbReference type="SUPFAM" id="SSF50685">
    <property type="entry name" value="Barwin-like endoglucanases"/>
    <property type="match status" value="1"/>
</dbReference>
<dbReference type="Proteomes" id="UP000635384">
    <property type="component" value="Unassembled WGS sequence"/>
</dbReference>
<comment type="similarity">
    <text evidence="3 4">Belongs to the RlpA family.</text>
</comment>
<evidence type="ECO:0000313" key="8">
    <source>
        <dbReference type="Proteomes" id="UP000635384"/>
    </source>
</evidence>
<proteinExistence type="inferred from homology"/>
<keyword evidence="1 3" id="KW-0456">Lyase</keyword>
<feature type="region of interest" description="Disordered" evidence="5">
    <location>
        <begin position="42"/>
        <end position="71"/>
    </location>
</feature>
<dbReference type="HAMAP" id="MF_02071">
    <property type="entry name" value="RlpA"/>
    <property type="match status" value="1"/>
</dbReference>
<dbReference type="InterPro" id="IPR012997">
    <property type="entry name" value="RplA"/>
</dbReference>
<dbReference type="InterPro" id="IPR009009">
    <property type="entry name" value="RlpA-like_DPBB"/>
</dbReference>
<evidence type="ECO:0000256" key="5">
    <source>
        <dbReference type="SAM" id="MobiDB-lite"/>
    </source>
</evidence>
<evidence type="ECO:0000313" key="7">
    <source>
        <dbReference type="EMBL" id="MBD2841476.1"/>
    </source>
</evidence>